<comment type="caution">
    <text evidence="1">The sequence shown here is derived from an EMBL/GenBank/DDBJ whole genome shotgun (WGS) entry which is preliminary data.</text>
</comment>
<dbReference type="Proteomes" id="UP000646877">
    <property type="component" value="Unassembled WGS sequence"/>
</dbReference>
<reference evidence="1" key="1">
    <citation type="submission" date="2019-10" db="EMBL/GenBank/DDBJ databases">
        <authorList>
            <person name="Paulsen S."/>
        </authorList>
    </citation>
    <scope>NUCLEOTIDE SEQUENCE</scope>
    <source>
        <strain evidence="1">LMG 19692</strain>
    </source>
</reference>
<dbReference type="EMBL" id="WEIA01000018">
    <property type="protein sequence ID" value="NLR23672.1"/>
    <property type="molecule type" value="Genomic_DNA"/>
</dbReference>
<sequence>MLKSSFSTITYHADFVILLSLNKKLLRKLQFQKSLLILKKRLPTHSKLNYMCIKGKNIINDLFYWYDNNNQLGKQDETKK</sequence>
<evidence type="ECO:0000313" key="1">
    <source>
        <dbReference type="EMBL" id="NLR23672.1"/>
    </source>
</evidence>
<evidence type="ECO:0000313" key="2">
    <source>
        <dbReference type="Proteomes" id="UP000646877"/>
    </source>
</evidence>
<accession>A0A8I2H7V5</accession>
<name>A0A8I2H7V5_9GAMM</name>
<dbReference type="AlphaFoldDB" id="A0A8I2H7V5"/>
<organism evidence="1 2">
    <name type="scientific">Pseudoalteromonas maricaloris</name>
    <dbReference type="NCBI Taxonomy" id="184924"/>
    <lineage>
        <taxon>Bacteria</taxon>
        <taxon>Pseudomonadati</taxon>
        <taxon>Pseudomonadota</taxon>
        <taxon>Gammaproteobacteria</taxon>
        <taxon>Alteromonadales</taxon>
        <taxon>Pseudoalteromonadaceae</taxon>
        <taxon>Pseudoalteromonas</taxon>
    </lineage>
</organism>
<proteinExistence type="predicted"/>
<gene>
    <name evidence="1" type="ORF">F9Y85_20590</name>
</gene>
<protein>
    <submittedName>
        <fullName evidence="1">Uncharacterized protein</fullName>
    </submittedName>
</protein>